<dbReference type="AlphaFoldDB" id="A0AAD7AR81"/>
<organism evidence="3 4">
    <name type="scientific">Mycena albidolilacea</name>
    <dbReference type="NCBI Taxonomy" id="1033008"/>
    <lineage>
        <taxon>Eukaryota</taxon>
        <taxon>Fungi</taxon>
        <taxon>Dikarya</taxon>
        <taxon>Basidiomycota</taxon>
        <taxon>Agaricomycotina</taxon>
        <taxon>Agaricomycetes</taxon>
        <taxon>Agaricomycetidae</taxon>
        <taxon>Agaricales</taxon>
        <taxon>Marasmiineae</taxon>
        <taxon>Mycenaceae</taxon>
        <taxon>Mycena</taxon>
    </lineage>
</organism>
<reference evidence="3" key="1">
    <citation type="submission" date="2023-03" db="EMBL/GenBank/DDBJ databases">
        <title>Massive genome expansion in bonnet fungi (Mycena s.s.) driven by repeated elements and novel gene families across ecological guilds.</title>
        <authorList>
            <consortium name="Lawrence Berkeley National Laboratory"/>
            <person name="Harder C.B."/>
            <person name="Miyauchi S."/>
            <person name="Viragh M."/>
            <person name="Kuo A."/>
            <person name="Thoen E."/>
            <person name="Andreopoulos B."/>
            <person name="Lu D."/>
            <person name="Skrede I."/>
            <person name="Drula E."/>
            <person name="Henrissat B."/>
            <person name="Morin E."/>
            <person name="Kohler A."/>
            <person name="Barry K."/>
            <person name="LaButti K."/>
            <person name="Morin E."/>
            <person name="Salamov A."/>
            <person name="Lipzen A."/>
            <person name="Mereny Z."/>
            <person name="Hegedus B."/>
            <person name="Baldrian P."/>
            <person name="Stursova M."/>
            <person name="Weitz H."/>
            <person name="Taylor A."/>
            <person name="Grigoriev I.V."/>
            <person name="Nagy L.G."/>
            <person name="Martin F."/>
            <person name="Kauserud H."/>
        </authorList>
    </citation>
    <scope>NUCLEOTIDE SEQUENCE</scope>
    <source>
        <strain evidence="3">CBHHK002</strain>
    </source>
</reference>
<comment type="caution">
    <text evidence="3">The sequence shown here is derived from an EMBL/GenBank/DDBJ whole genome shotgun (WGS) entry which is preliminary data.</text>
</comment>
<evidence type="ECO:0000256" key="1">
    <source>
        <dbReference type="SAM" id="Coils"/>
    </source>
</evidence>
<evidence type="ECO:0000313" key="4">
    <source>
        <dbReference type="Proteomes" id="UP001218218"/>
    </source>
</evidence>
<name>A0AAD7AR81_9AGAR</name>
<dbReference type="Pfam" id="PF12937">
    <property type="entry name" value="F-box-like"/>
    <property type="match status" value="1"/>
</dbReference>
<sequence>MAITSSICAIVLEQTERTRQSSKADIERLIDQTQLKIASLRSQIERERAIAAALRYIISPVRALPVELLAEIFVLAIRDRTHITDVLRLSQVCSDWRQVAHATPRLWTGLIRVNLDNESGSLKEAYADGLKAWLARSLPHPVPISFMACPPKDTYCRILAEILKTSPRWGSADLRYAPLWLINRVAECRLDNLEELSLGTIGPNTSHLDPLCFTGAPRLRKLGVKFHSNDPQILMPWAQLTDITIDSSSHDIALDILVQCTDLIRASLCIPGWHELPEAERDIHVLSRLRTLSFALFGSAGKVSPFFDCISAPALEELCLHFDDMENDVDWKAAHLPTFQVRAPHLARLDLRYATLRGDDLIDVLHYAPALTHLKLFCCWDCFDDIAVGALHYKEGVRPLVPHLHNLILEHTGEMFTPGVLADMITSRWAGAELATPPAVAHWTLVRVKDDHTKHFADVMEVLHRKGLPIELLNRSGNNQFAPAPSNS</sequence>
<keyword evidence="4" id="KW-1185">Reference proteome</keyword>
<dbReference type="SUPFAM" id="SSF52047">
    <property type="entry name" value="RNI-like"/>
    <property type="match status" value="1"/>
</dbReference>
<dbReference type="Gene3D" id="3.80.10.10">
    <property type="entry name" value="Ribonuclease Inhibitor"/>
    <property type="match status" value="1"/>
</dbReference>
<keyword evidence="1" id="KW-0175">Coiled coil</keyword>
<dbReference type="InterPro" id="IPR032675">
    <property type="entry name" value="LRR_dom_sf"/>
</dbReference>
<evidence type="ECO:0000313" key="3">
    <source>
        <dbReference type="EMBL" id="KAJ7366521.1"/>
    </source>
</evidence>
<dbReference type="Gene3D" id="1.20.1280.50">
    <property type="match status" value="1"/>
</dbReference>
<feature type="domain" description="F-box" evidence="2">
    <location>
        <begin position="63"/>
        <end position="108"/>
    </location>
</feature>
<feature type="coiled-coil region" evidence="1">
    <location>
        <begin position="12"/>
        <end position="50"/>
    </location>
</feature>
<proteinExistence type="predicted"/>
<dbReference type="InterPro" id="IPR001810">
    <property type="entry name" value="F-box_dom"/>
</dbReference>
<dbReference type="SUPFAM" id="SSF81383">
    <property type="entry name" value="F-box domain"/>
    <property type="match status" value="1"/>
</dbReference>
<dbReference type="Proteomes" id="UP001218218">
    <property type="component" value="Unassembled WGS sequence"/>
</dbReference>
<protein>
    <recommendedName>
        <fullName evidence="2">F-box domain-containing protein</fullName>
    </recommendedName>
</protein>
<accession>A0AAD7AR81</accession>
<evidence type="ECO:0000259" key="2">
    <source>
        <dbReference type="Pfam" id="PF12937"/>
    </source>
</evidence>
<gene>
    <name evidence="3" type="ORF">DFH08DRAFT_1072003</name>
</gene>
<dbReference type="InterPro" id="IPR036047">
    <property type="entry name" value="F-box-like_dom_sf"/>
</dbReference>
<dbReference type="EMBL" id="JARIHO010000002">
    <property type="protein sequence ID" value="KAJ7366521.1"/>
    <property type="molecule type" value="Genomic_DNA"/>
</dbReference>